<evidence type="ECO:0000313" key="1">
    <source>
        <dbReference type="EMBL" id="SBT56773.1"/>
    </source>
</evidence>
<proteinExistence type="predicted"/>
<accession>A0A1A9AKR0</accession>
<keyword evidence="2" id="KW-1185">Reference proteome</keyword>
<organism evidence="1 2">
    <name type="scientific">Plasmodium ovale wallikeri</name>
    <dbReference type="NCBI Taxonomy" id="864142"/>
    <lineage>
        <taxon>Eukaryota</taxon>
        <taxon>Sar</taxon>
        <taxon>Alveolata</taxon>
        <taxon>Apicomplexa</taxon>
        <taxon>Aconoidasida</taxon>
        <taxon>Haemosporida</taxon>
        <taxon>Plasmodiidae</taxon>
        <taxon>Plasmodium</taxon>
        <taxon>Plasmodium (Plasmodium)</taxon>
    </lineage>
</organism>
<evidence type="ECO:0008006" key="3">
    <source>
        <dbReference type="Google" id="ProtNLM"/>
    </source>
</evidence>
<gene>
    <name evidence="1" type="ORF">POVWA1_078420</name>
</gene>
<dbReference type="Proteomes" id="UP000078555">
    <property type="component" value="Unassembled WGS sequence"/>
</dbReference>
<reference evidence="2" key="1">
    <citation type="submission" date="2016-05" db="EMBL/GenBank/DDBJ databases">
        <authorList>
            <person name="Naeem Raeece"/>
        </authorList>
    </citation>
    <scope>NUCLEOTIDE SEQUENCE [LARGE SCALE GENOMIC DNA]</scope>
</reference>
<evidence type="ECO:0000313" key="2">
    <source>
        <dbReference type="Proteomes" id="UP000078555"/>
    </source>
</evidence>
<name>A0A1A9AKR0_PLAOA</name>
<protein>
    <recommendedName>
        <fullName evidence="3">STP1 protein</fullName>
    </recommendedName>
</protein>
<dbReference type="AlphaFoldDB" id="A0A1A9AKR0"/>
<dbReference type="EMBL" id="FLRD01001195">
    <property type="protein sequence ID" value="SBT56773.1"/>
    <property type="molecule type" value="Genomic_DNA"/>
</dbReference>
<sequence length="219" mass="26478">MAGDSGYSIYTHYINPEFFISMIASDIKELIHTYGHKNCGLRQEELCDKIKKLIPEKKKLIFEHMDARSIQKWHSEWRKKRNEFFNKLYDDEGFINMCFPKTYQNNPILNQLMSKHIDFCKEKDKRLLDLQKNSEFSVCKQYNRWIDTQRTAFTLEYLKNVNKFNVQTVDKYFIMVQMHVMVLEECKKEEIIENKELCIDNYIQSIHKKNNYDEKSNIL</sequence>